<dbReference type="PROSITE" id="PS50294">
    <property type="entry name" value="WD_REPEATS_REGION"/>
    <property type="match status" value="1"/>
</dbReference>
<feature type="compositionally biased region" description="Basic and acidic residues" evidence="4">
    <location>
        <begin position="61"/>
        <end position="71"/>
    </location>
</feature>
<sequence length="516" mass="56603">MGEVRKLQKKLRQIGNLEIKISLSPEEKYKISRKAELRSRLAELQLQLSGPQQTLGIVGDGNKEKMKRQVEDAPETLSSQTPPASKILKGEAESKAAGTQGADESTLLIAQIISLFLFFFFAETEFSSLKASWEKARFRLRLLEGHNDIVTSVVAVDNLVVSGSRDTTVKVWHVPTATEQKNLGGHTGGVTCLSAPPPEYCRRLARSLSLSDKERFILSGSADCNVKIWALSIGQCVKSIYTFNAVTALSFAPEGDGYIITGSDGGKVQAWSWHTFQNCQSVKAHEEAVTSIQSQGPLVFSGSAEGGVSVWENRRWERDPLQLLHHWSSPVTGLSGGPEGRLTLSPRGDRVVLAYGRASIKILHWRTGVISRLTNHSSITGVTDCVHQTGGILIGSCYDLANGESSLNLFSLPQCRYLASLTWPDAPRILCFAAWTTGSGDHRWVTGGRDLVVWEQLPSSGKNGWWKRTPSCLCLEDTRGGKSLMRAFWVPDYEDNEDGGAEEDGSRGSWPRCVLQ</sequence>
<feature type="region of interest" description="Disordered" evidence="4">
    <location>
        <begin position="495"/>
        <end position="516"/>
    </location>
</feature>
<evidence type="ECO:0000313" key="5">
    <source>
        <dbReference type="Ensembl" id="ENSPREP00000018895.1"/>
    </source>
</evidence>
<dbReference type="InterPro" id="IPR015943">
    <property type="entry name" value="WD40/YVTN_repeat-like_dom_sf"/>
</dbReference>
<proteinExistence type="predicted"/>
<dbReference type="InterPro" id="IPR050505">
    <property type="entry name" value="WDR55/POC1"/>
</dbReference>
<dbReference type="PROSITE" id="PS50082">
    <property type="entry name" value="WD_REPEATS_2"/>
    <property type="match status" value="2"/>
</dbReference>
<organism evidence="5 6">
    <name type="scientific">Poecilia reticulata</name>
    <name type="common">Guppy</name>
    <name type="synonym">Acanthophacelus reticulatus</name>
    <dbReference type="NCBI Taxonomy" id="8081"/>
    <lineage>
        <taxon>Eukaryota</taxon>
        <taxon>Metazoa</taxon>
        <taxon>Chordata</taxon>
        <taxon>Craniata</taxon>
        <taxon>Vertebrata</taxon>
        <taxon>Euteleostomi</taxon>
        <taxon>Actinopterygii</taxon>
        <taxon>Neopterygii</taxon>
        <taxon>Teleostei</taxon>
        <taxon>Neoteleostei</taxon>
        <taxon>Acanthomorphata</taxon>
        <taxon>Ovalentaria</taxon>
        <taxon>Atherinomorphae</taxon>
        <taxon>Cyprinodontiformes</taxon>
        <taxon>Poeciliidae</taxon>
        <taxon>Poeciliinae</taxon>
        <taxon>Poecilia</taxon>
    </lineage>
</organism>
<reference evidence="5" key="2">
    <citation type="submission" date="2025-08" db="UniProtKB">
        <authorList>
            <consortium name="Ensembl"/>
        </authorList>
    </citation>
    <scope>IDENTIFICATION</scope>
    <source>
        <strain evidence="5">Guanapo</strain>
    </source>
</reference>
<dbReference type="InterPro" id="IPR036322">
    <property type="entry name" value="WD40_repeat_dom_sf"/>
</dbReference>
<dbReference type="PANTHER" id="PTHR44019:SF8">
    <property type="entry name" value="POC1 CENTRIOLAR PROTEIN HOMOLOG"/>
    <property type="match status" value="1"/>
</dbReference>
<reference evidence="6" key="1">
    <citation type="submission" date="2013-11" db="EMBL/GenBank/DDBJ databases">
        <title>The genomic landscape of the Guanapo guppy.</title>
        <authorList>
            <person name="Kuenstner A."/>
            <person name="Dreyer C."/>
        </authorList>
    </citation>
    <scope>NUCLEOTIDE SEQUENCE</scope>
    <source>
        <strain evidence="6">Guanapo</strain>
    </source>
</reference>
<keyword evidence="1 3" id="KW-0853">WD repeat</keyword>
<feature type="repeat" description="WD" evidence="3">
    <location>
        <begin position="143"/>
        <end position="182"/>
    </location>
</feature>
<dbReference type="PANTHER" id="PTHR44019">
    <property type="entry name" value="WD REPEAT-CONTAINING PROTEIN 55"/>
    <property type="match status" value="1"/>
</dbReference>
<dbReference type="Pfam" id="PF00400">
    <property type="entry name" value="WD40"/>
    <property type="match status" value="4"/>
</dbReference>
<feature type="region of interest" description="Disordered" evidence="4">
    <location>
        <begin position="57"/>
        <end position="96"/>
    </location>
</feature>
<dbReference type="SMART" id="SM00320">
    <property type="entry name" value="WD40"/>
    <property type="match status" value="4"/>
</dbReference>
<dbReference type="Bgee" id="ENSPREG00000012764">
    <property type="expression patterns" value="Expressed in caudal fin and 1 other cell type or tissue"/>
</dbReference>
<feature type="repeat" description="WD" evidence="3">
    <location>
        <begin position="207"/>
        <end position="239"/>
    </location>
</feature>
<evidence type="ECO:0000256" key="4">
    <source>
        <dbReference type="SAM" id="MobiDB-lite"/>
    </source>
</evidence>
<dbReference type="SUPFAM" id="SSF50978">
    <property type="entry name" value="WD40 repeat-like"/>
    <property type="match status" value="1"/>
</dbReference>
<dbReference type="Gene3D" id="2.130.10.10">
    <property type="entry name" value="YVTN repeat-like/Quinoprotein amine dehydrogenase"/>
    <property type="match status" value="1"/>
</dbReference>
<evidence type="ECO:0000313" key="6">
    <source>
        <dbReference type="Proteomes" id="UP000242638"/>
    </source>
</evidence>
<evidence type="ECO:0000256" key="3">
    <source>
        <dbReference type="PROSITE-ProRule" id="PRU00221"/>
    </source>
</evidence>
<dbReference type="GeneTree" id="ENSGT00940000165779"/>
<keyword evidence="2" id="KW-0677">Repeat</keyword>
<dbReference type="Proteomes" id="UP000242638">
    <property type="component" value="Unassembled WGS sequence"/>
</dbReference>
<dbReference type="AlphaFoldDB" id="A0A3P9PAV3"/>
<dbReference type="InterPro" id="IPR001680">
    <property type="entry name" value="WD40_rpt"/>
</dbReference>
<evidence type="ECO:0000256" key="1">
    <source>
        <dbReference type="ARBA" id="ARBA00022574"/>
    </source>
</evidence>
<name>A0A3P9PAV3_POERE</name>
<dbReference type="Ensembl" id="ENSPRET00000019097.1">
    <property type="protein sequence ID" value="ENSPREP00000018895.1"/>
    <property type="gene ID" value="ENSPREG00000012764.1"/>
</dbReference>
<keyword evidence="6" id="KW-1185">Reference proteome</keyword>
<protein>
    <submittedName>
        <fullName evidence="5">Si:ch211-154o6.3</fullName>
    </submittedName>
</protein>
<evidence type="ECO:0000256" key="2">
    <source>
        <dbReference type="ARBA" id="ARBA00022737"/>
    </source>
</evidence>
<reference evidence="5" key="3">
    <citation type="submission" date="2025-09" db="UniProtKB">
        <authorList>
            <consortium name="Ensembl"/>
        </authorList>
    </citation>
    <scope>IDENTIFICATION</scope>
    <source>
        <strain evidence="5">Guanapo</strain>
    </source>
</reference>
<accession>A0A3P9PAV3</accession>